<reference evidence="1" key="1">
    <citation type="journal article" date="2020" name="Nature">
        <title>Giant virus diversity and host interactions through global metagenomics.</title>
        <authorList>
            <person name="Schulz F."/>
            <person name="Roux S."/>
            <person name="Paez-Espino D."/>
            <person name="Jungbluth S."/>
            <person name="Walsh D.A."/>
            <person name="Denef V.J."/>
            <person name="McMahon K.D."/>
            <person name="Konstantinidis K.T."/>
            <person name="Eloe-Fadrosh E.A."/>
            <person name="Kyrpides N.C."/>
            <person name="Woyke T."/>
        </authorList>
    </citation>
    <scope>NUCLEOTIDE SEQUENCE</scope>
    <source>
        <strain evidence="1">GVMAG-M-3300027759-42</strain>
    </source>
</reference>
<dbReference type="EMBL" id="MN740444">
    <property type="protein sequence ID" value="QHU26768.1"/>
    <property type="molecule type" value="Genomic_DNA"/>
</dbReference>
<accession>A0A6C0LAS6</accession>
<protein>
    <submittedName>
        <fullName evidence="1">Uncharacterized protein</fullName>
    </submittedName>
</protein>
<evidence type="ECO:0000313" key="1">
    <source>
        <dbReference type="EMBL" id="QHU26768.1"/>
    </source>
</evidence>
<dbReference type="AlphaFoldDB" id="A0A6C0LAS6"/>
<organism evidence="1">
    <name type="scientific">viral metagenome</name>
    <dbReference type="NCBI Taxonomy" id="1070528"/>
    <lineage>
        <taxon>unclassified sequences</taxon>
        <taxon>metagenomes</taxon>
        <taxon>organismal metagenomes</taxon>
    </lineage>
</organism>
<proteinExistence type="predicted"/>
<sequence>MNTKAKRTYRKKCCGGFTGCKIYIGEHKDVDGVGYCESCDKYIDENPWDPYWEHMEQQFGDSKEYAELEKAGLVEDTDAYEKAYENYQSNYEPWVVMRRRMANEGKTKKNEEKISKK</sequence>
<name>A0A6C0LAS6_9ZZZZ</name>